<name>A0A7M7K8A9_VARDE</name>
<dbReference type="InterPro" id="IPR050274">
    <property type="entry name" value="Nuclear_hormone_rcpt_NR2"/>
</dbReference>
<dbReference type="GeneID" id="111250695"/>
<keyword evidence="5" id="KW-0238">DNA-binding</keyword>
<dbReference type="InterPro" id="IPR001723">
    <property type="entry name" value="Nuclear_hrmn_rcpt"/>
</dbReference>
<dbReference type="CTD" id="44544"/>
<dbReference type="Pfam" id="PF00104">
    <property type="entry name" value="Hormone_recep"/>
    <property type="match status" value="1"/>
</dbReference>
<evidence type="ECO:0000256" key="3">
    <source>
        <dbReference type="ARBA" id="ARBA00022833"/>
    </source>
</evidence>
<dbReference type="SUPFAM" id="SSF48508">
    <property type="entry name" value="Nuclear receptor ligand-binding domain"/>
    <property type="match status" value="1"/>
</dbReference>
<dbReference type="SMART" id="SM00430">
    <property type="entry name" value="HOLI"/>
    <property type="match status" value="1"/>
</dbReference>
<evidence type="ECO:0000256" key="9">
    <source>
        <dbReference type="SAM" id="MobiDB-lite"/>
    </source>
</evidence>
<dbReference type="PRINTS" id="PR00398">
    <property type="entry name" value="STRDHORMONER"/>
</dbReference>
<dbReference type="FunFam" id="1.10.565.10:FF:000026">
    <property type="entry name" value="Hepatocyte nuclear factor 4"/>
    <property type="match status" value="1"/>
</dbReference>
<proteinExistence type="predicted"/>
<feature type="compositionally biased region" description="Low complexity" evidence="9">
    <location>
        <begin position="188"/>
        <end position="199"/>
    </location>
</feature>
<evidence type="ECO:0000256" key="6">
    <source>
        <dbReference type="ARBA" id="ARBA00023163"/>
    </source>
</evidence>
<feature type="compositionally biased region" description="Polar residues" evidence="9">
    <location>
        <begin position="533"/>
        <end position="548"/>
    </location>
</feature>
<evidence type="ECO:0000256" key="1">
    <source>
        <dbReference type="ARBA" id="ARBA00022723"/>
    </source>
</evidence>
<reference evidence="11" key="1">
    <citation type="submission" date="2021-01" db="UniProtKB">
        <authorList>
            <consortium name="EnsemblMetazoa"/>
        </authorList>
    </citation>
    <scope>IDENTIFICATION</scope>
</reference>
<dbReference type="GO" id="GO:0003707">
    <property type="term" value="F:nuclear steroid receptor activity"/>
    <property type="evidence" value="ECO:0007669"/>
    <property type="project" value="InterPro"/>
</dbReference>
<dbReference type="EnsemblMetazoa" id="XM_022806298">
    <property type="protein sequence ID" value="XP_022662033"/>
    <property type="gene ID" value="LOC111250695"/>
</dbReference>
<dbReference type="InterPro" id="IPR035500">
    <property type="entry name" value="NHR-like_dom_sf"/>
</dbReference>
<organism evidence="11 12">
    <name type="scientific">Varroa destructor</name>
    <name type="common">Honeybee mite</name>
    <dbReference type="NCBI Taxonomy" id="109461"/>
    <lineage>
        <taxon>Eukaryota</taxon>
        <taxon>Metazoa</taxon>
        <taxon>Ecdysozoa</taxon>
        <taxon>Arthropoda</taxon>
        <taxon>Chelicerata</taxon>
        <taxon>Arachnida</taxon>
        <taxon>Acari</taxon>
        <taxon>Parasitiformes</taxon>
        <taxon>Mesostigmata</taxon>
        <taxon>Gamasina</taxon>
        <taxon>Dermanyssoidea</taxon>
        <taxon>Varroidae</taxon>
        <taxon>Varroa</taxon>
    </lineage>
</organism>
<dbReference type="InterPro" id="IPR000536">
    <property type="entry name" value="Nucl_hrmn_rcpt_lig-bd"/>
</dbReference>
<evidence type="ECO:0000313" key="12">
    <source>
        <dbReference type="Proteomes" id="UP000594260"/>
    </source>
</evidence>
<feature type="domain" description="NR LBD" evidence="10">
    <location>
        <begin position="231"/>
        <end position="476"/>
    </location>
</feature>
<keyword evidence="4" id="KW-0805">Transcription regulation</keyword>
<dbReference type="Gene3D" id="1.10.565.10">
    <property type="entry name" value="Retinoid X Receptor"/>
    <property type="match status" value="1"/>
</dbReference>
<keyword evidence="7" id="KW-0675">Receptor</keyword>
<sequence length="555" mass="60906">MSTTEFRGSPHTSVYLAPTNTTTESATQIQPLLPAVKNGQKWCLADLKNDPRWSEFNRLAISTSTGNGPGGGPLTSPTLATSRDPRFGLPEPFGYDQLCSGPYQLQPRQLLSVQQQEASSNNEAAISREMEGYQKYSNVRGAAQPFGVRHFRPDDERERLRELGGSPPHMGPQTTINSRAGHLDDTSGGHTSSEGGSSPEHWDYKRSIGVSNASIKDAVQNERDRISCRRQSYEDTQALANQGLLTLQSLVHADVFSRSQQTPGGGYGDSEQHNMQTKKIAKLEDICNSMKQQLLGLVDWAKSLPCFLELQLDDQVALLRAHAGEHLVLGVARRSLPVKDVLLLGNDFLMPRNAMQDAELSVISERIIDELIHPMREIRVDDTEFACLKAIVFFDPNARGLHEPNKIKALRYQVQTALEDYTNDRQYESRGRLVQMVLLLPTLQSVTWQMIEMIQMAKSVGKTRVDSLLQEMLLGGMVGPTTYHYQEDSTNTAAGNSATGGNANGYGPPLDPCMSSPHIAQTMSQHMQQSGLQVSPMDTSGAGTSVGPQQAAAEC</sequence>
<evidence type="ECO:0000259" key="10">
    <source>
        <dbReference type="PROSITE" id="PS51843"/>
    </source>
</evidence>
<dbReference type="CDD" id="cd06931">
    <property type="entry name" value="NR_LBD_HNF4_like"/>
    <property type="match status" value="1"/>
</dbReference>
<accession>A0A7M7K8A9</accession>
<feature type="region of interest" description="Disordered" evidence="9">
    <location>
        <begin position="488"/>
        <end position="507"/>
    </location>
</feature>
<keyword evidence="1" id="KW-0479">Metal-binding</keyword>
<dbReference type="InterPro" id="IPR049635">
    <property type="entry name" value="HNF4_LBD"/>
</dbReference>
<keyword evidence="6" id="KW-0804">Transcription</keyword>
<feature type="region of interest" description="Disordered" evidence="9">
    <location>
        <begin position="159"/>
        <end position="204"/>
    </location>
</feature>
<keyword evidence="3" id="KW-0862">Zinc</keyword>
<feature type="region of interest" description="Disordered" evidence="9">
    <location>
        <begin position="533"/>
        <end position="555"/>
    </location>
</feature>
<evidence type="ECO:0000256" key="7">
    <source>
        <dbReference type="ARBA" id="ARBA00023170"/>
    </source>
</evidence>
<evidence type="ECO:0000313" key="11">
    <source>
        <dbReference type="EnsemblMetazoa" id="XP_022662033"/>
    </source>
</evidence>
<dbReference type="InterPro" id="IPR000003">
    <property type="entry name" value="Retinoid-X_rcpt/HNF4"/>
</dbReference>
<dbReference type="GO" id="GO:0005634">
    <property type="term" value="C:nucleus"/>
    <property type="evidence" value="ECO:0007669"/>
    <property type="project" value="InterPro"/>
</dbReference>
<keyword evidence="8" id="KW-0539">Nucleus</keyword>
<evidence type="ECO:0000256" key="4">
    <source>
        <dbReference type="ARBA" id="ARBA00023015"/>
    </source>
</evidence>
<dbReference type="GO" id="GO:0008270">
    <property type="term" value="F:zinc ion binding"/>
    <property type="evidence" value="ECO:0007669"/>
    <property type="project" value="UniProtKB-KW"/>
</dbReference>
<dbReference type="AlphaFoldDB" id="A0A7M7K8A9"/>
<protein>
    <recommendedName>
        <fullName evidence="10">NR LBD domain-containing protein</fullName>
    </recommendedName>
</protein>
<keyword evidence="2" id="KW-0863">Zinc-finger</keyword>
<dbReference type="GO" id="GO:0003677">
    <property type="term" value="F:DNA binding"/>
    <property type="evidence" value="ECO:0007669"/>
    <property type="project" value="UniProtKB-KW"/>
</dbReference>
<dbReference type="PROSITE" id="PS51843">
    <property type="entry name" value="NR_LBD"/>
    <property type="match status" value="1"/>
</dbReference>
<dbReference type="PRINTS" id="PR00545">
    <property type="entry name" value="RETINOIDXR"/>
</dbReference>
<dbReference type="Proteomes" id="UP000594260">
    <property type="component" value="Unplaced"/>
</dbReference>
<feature type="compositionally biased region" description="Low complexity" evidence="9">
    <location>
        <begin position="489"/>
        <end position="501"/>
    </location>
</feature>
<evidence type="ECO:0000256" key="5">
    <source>
        <dbReference type="ARBA" id="ARBA00023125"/>
    </source>
</evidence>
<evidence type="ECO:0000256" key="8">
    <source>
        <dbReference type="ARBA" id="ARBA00023242"/>
    </source>
</evidence>
<dbReference type="PANTHER" id="PTHR24083">
    <property type="entry name" value="NUCLEAR HORMONE RECEPTOR"/>
    <property type="match status" value="1"/>
</dbReference>
<keyword evidence="12" id="KW-1185">Reference proteome</keyword>
<feature type="region of interest" description="Disordered" evidence="9">
    <location>
        <begin position="1"/>
        <end position="22"/>
    </location>
</feature>
<evidence type="ECO:0000256" key="2">
    <source>
        <dbReference type="ARBA" id="ARBA00022771"/>
    </source>
</evidence>
<dbReference type="RefSeq" id="XP_022662033.1">
    <property type="nucleotide sequence ID" value="XM_022806298.1"/>
</dbReference>